<evidence type="ECO:0000256" key="17">
    <source>
        <dbReference type="SAM" id="Phobius"/>
    </source>
</evidence>
<feature type="region of interest" description="Disordered" evidence="16">
    <location>
        <begin position="79"/>
        <end position="116"/>
    </location>
</feature>
<evidence type="ECO:0000313" key="19">
    <source>
        <dbReference type="EMBL" id="MFH5232005.1"/>
    </source>
</evidence>
<evidence type="ECO:0000256" key="1">
    <source>
        <dbReference type="ARBA" id="ARBA00004251"/>
    </source>
</evidence>
<keyword evidence="3" id="KW-1003">Cell membrane</keyword>
<proteinExistence type="predicted"/>
<dbReference type="InterPro" id="IPR055163">
    <property type="entry name" value="ALK/LTK-like_GRD"/>
</dbReference>
<gene>
    <name evidence="20" type="ORF">ACHIPV_29110</name>
    <name evidence="19" type="ORF">ACHIRB_26045</name>
</gene>
<evidence type="ECO:0000313" key="20">
    <source>
        <dbReference type="EMBL" id="MFH5245893.1"/>
    </source>
</evidence>
<keyword evidence="22" id="KW-1185">Reference proteome</keyword>
<dbReference type="RefSeq" id="WP_395126596.1">
    <property type="nucleotide sequence ID" value="NZ_JBIMSN010000127.1"/>
</dbReference>
<keyword evidence="9" id="KW-0067">ATP-binding</keyword>
<keyword evidence="7" id="KW-0547">Nucleotide-binding</keyword>
<keyword evidence="15" id="KW-0325">Glycoprotein</keyword>
<keyword evidence="11 17" id="KW-0472">Membrane</keyword>
<keyword evidence="10 17" id="KW-1133">Transmembrane helix</keyword>
<keyword evidence="8" id="KW-0418">Kinase</keyword>
<evidence type="ECO:0000313" key="22">
    <source>
        <dbReference type="Proteomes" id="UP001609219"/>
    </source>
</evidence>
<evidence type="ECO:0000256" key="2">
    <source>
        <dbReference type="ARBA" id="ARBA00011902"/>
    </source>
</evidence>
<name>A0ABW7KFI9_9NOCA</name>
<evidence type="ECO:0000259" key="18">
    <source>
        <dbReference type="Pfam" id="PF12810"/>
    </source>
</evidence>
<comment type="subcellular location">
    <subcellularLocation>
        <location evidence="1">Cell membrane</location>
        <topology evidence="1">Single-pass type I membrane protein</topology>
    </subcellularLocation>
</comment>
<feature type="transmembrane region" description="Helical" evidence="17">
    <location>
        <begin position="6"/>
        <end position="32"/>
    </location>
</feature>
<evidence type="ECO:0000256" key="14">
    <source>
        <dbReference type="ARBA" id="ARBA00023170"/>
    </source>
</evidence>
<dbReference type="EC" id="2.7.10.1" evidence="2"/>
<keyword evidence="5 17" id="KW-0812">Transmembrane</keyword>
<comment type="caution">
    <text evidence="19">The sequence shown here is derived from an EMBL/GenBank/DDBJ whole genome shotgun (WGS) entry which is preliminary data.</text>
</comment>
<feature type="domain" description="ALK/LTK-like glycine-rich" evidence="18">
    <location>
        <begin position="4"/>
        <end position="96"/>
    </location>
</feature>
<sequence>MLPGGLGAIASGTVPVAAGSTLFVVVGGFLGFNGGGNANQNRSFGGGASDVRTVSSADAVGTLASRLLVAGGGGGASGLGFTSRGNPGGNAGTAAPGERGPAGHGHRRRRSRRGTRWPARCTRCRWRLRRGRRRWWFLRRRRIRRRGPQRRNGRRWRWIVAGPARRISHACRGRCCSTSRHQLPDRRPIVLPRLA</sequence>
<evidence type="ECO:0000256" key="5">
    <source>
        <dbReference type="ARBA" id="ARBA00022692"/>
    </source>
</evidence>
<evidence type="ECO:0000256" key="10">
    <source>
        <dbReference type="ARBA" id="ARBA00022989"/>
    </source>
</evidence>
<evidence type="ECO:0000256" key="9">
    <source>
        <dbReference type="ARBA" id="ARBA00022840"/>
    </source>
</evidence>
<dbReference type="Proteomes" id="UP001609176">
    <property type="component" value="Unassembled WGS sequence"/>
</dbReference>
<keyword evidence="14" id="KW-0675">Receptor</keyword>
<evidence type="ECO:0000256" key="11">
    <source>
        <dbReference type="ARBA" id="ARBA00023136"/>
    </source>
</evidence>
<evidence type="ECO:0000256" key="8">
    <source>
        <dbReference type="ARBA" id="ARBA00022777"/>
    </source>
</evidence>
<feature type="compositionally biased region" description="Basic residues" evidence="16">
    <location>
        <begin position="104"/>
        <end position="115"/>
    </location>
</feature>
<accession>A0ABW7KFI9</accession>
<evidence type="ECO:0000256" key="3">
    <source>
        <dbReference type="ARBA" id="ARBA00022475"/>
    </source>
</evidence>
<dbReference type="Proteomes" id="UP001609219">
    <property type="component" value="Unassembled WGS sequence"/>
</dbReference>
<evidence type="ECO:0000256" key="13">
    <source>
        <dbReference type="ARBA" id="ARBA00023157"/>
    </source>
</evidence>
<evidence type="ECO:0000256" key="6">
    <source>
        <dbReference type="ARBA" id="ARBA00022729"/>
    </source>
</evidence>
<evidence type="ECO:0000256" key="4">
    <source>
        <dbReference type="ARBA" id="ARBA00022679"/>
    </source>
</evidence>
<reference evidence="21 22" key="1">
    <citation type="submission" date="2024-10" db="EMBL/GenBank/DDBJ databases">
        <authorList>
            <person name="Riesco R."/>
        </authorList>
    </citation>
    <scope>NUCLEOTIDE SEQUENCE [LARGE SCALE GENOMIC DNA]</scope>
    <source>
        <strain evidence="20 21">NCIMB 15448</strain>
        <strain evidence="19 22">NCIMB 15450</strain>
    </source>
</reference>
<evidence type="ECO:0000313" key="21">
    <source>
        <dbReference type="Proteomes" id="UP001609176"/>
    </source>
</evidence>
<keyword evidence="6" id="KW-0732">Signal</keyword>
<dbReference type="EMBL" id="JBIMSP010000107">
    <property type="protein sequence ID" value="MFH5245893.1"/>
    <property type="molecule type" value="Genomic_DNA"/>
</dbReference>
<protein>
    <recommendedName>
        <fullName evidence="2">receptor protein-tyrosine kinase</fullName>
        <ecNumber evidence="2">2.7.10.1</ecNumber>
    </recommendedName>
</protein>
<organism evidence="19 22">
    <name type="scientific">Antrihabitans spumae</name>
    <dbReference type="NCBI Taxonomy" id="3373370"/>
    <lineage>
        <taxon>Bacteria</taxon>
        <taxon>Bacillati</taxon>
        <taxon>Actinomycetota</taxon>
        <taxon>Actinomycetes</taxon>
        <taxon>Mycobacteriales</taxon>
        <taxon>Nocardiaceae</taxon>
        <taxon>Antrihabitans</taxon>
    </lineage>
</organism>
<dbReference type="Pfam" id="PF12810">
    <property type="entry name" value="ALK_LTK_GRD"/>
    <property type="match status" value="1"/>
</dbReference>
<evidence type="ECO:0000256" key="16">
    <source>
        <dbReference type="SAM" id="MobiDB-lite"/>
    </source>
</evidence>
<keyword evidence="4" id="KW-0808">Transferase</keyword>
<evidence type="ECO:0000256" key="7">
    <source>
        <dbReference type="ARBA" id="ARBA00022741"/>
    </source>
</evidence>
<dbReference type="EMBL" id="JBIMSN010000127">
    <property type="protein sequence ID" value="MFH5232005.1"/>
    <property type="molecule type" value="Genomic_DNA"/>
</dbReference>
<keyword evidence="13" id="KW-1015">Disulfide bond</keyword>
<keyword evidence="12" id="KW-0829">Tyrosine-protein kinase</keyword>
<evidence type="ECO:0000256" key="15">
    <source>
        <dbReference type="ARBA" id="ARBA00023180"/>
    </source>
</evidence>
<evidence type="ECO:0000256" key="12">
    <source>
        <dbReference type="ARBA" id="ARBA00023137"/>
    </source>
</evidence>